<organism evidence="11 12">
    <name type="scientific">Cimex lectularius</name>
    <name type="common">Bed bug</name>
    <name type="synonym">Acanthia lectularia</name>
    <dbReference type="NCBI Taxonomy" id="79782"/>
    <lineage>
        <taxon>Eukaryota</taxon>
        <taxon>Metazoa</taxon>
        <taxon>Ecdysozoa</taxon>
        <taxon>Arthropoda</taxon>
        <taxon>Hexapoda</taxon>
        <taxon>Insecta</taxon>
        <taxon>Pterygota</taxon>
        <taxon>Neoptera</taxon>
        <taxon>Paraneoptera</taxon>
        <taxon>Hemiptera</taxon>
        <taxon>Heteroptera</taxon>
        <taxon>Panheteroptera</taxon>
        <taxon>Cimicomorpha</taxon>
        <taxon>Cimicidae</taxon>
        <taxon>Cimex</taxon>
    </lineage>
</organism>
<reference evidence="11" key="1">
    <citation type="submission" date="2022-01" db="UniProtKB">
        <authorList>
            <consortium name="EnsemblMetazoa"/>
        </authorList>
    </citation>
    <scope>IDENTIFICATION</scope>
</reference>
<dbReference type="InterPro" id="IPR000595">
    <property type="entry name" value="cNMP-bd_dom"/>
</dbReference>
<proteinExistence type="inferred from homology"/>
<feature type="compositionally biased region" description="Acidic residues" evidence="9">
    <location>
        <begin position="89"/>
        <end position="98"/>
    </location>
</feature>
<dbReference type="InterPro" id="IPR018490">
    <property type="entry name" value="cNMP-bd_dom_sf"/>
</dbReference>
<dbReference type="CDD" id="cd12099">
    <property type="entry name" value="DD_RII_PKA"/>
    <property type="match status" value="1"/>
</dbReference>
<evidence type="ECO:0000313" key="11">
    <source>
        <dbReference type="EnsemblMetazoa" id="XP_014250546.1"/>
    </source>
</evidence>
<feature type="binding site" evidence="8">
    <location>
        <position position="325"/>
    </location>
    <ligand>
        <name>3',5'-cyclic AMP</name>
        <dbReference type="ChEBI" id="CHEBI:58165"/>
        <label>2</label>
    </ligand>
</feature>
<feature type="compositionally biased region" description="Polar residues" evidence="9">
    <location>
        <begin position="52"/>
        <end position="63"/>
    </location>
</feature>
<dbReference type="PANTHER" id="PTHR11635">
    <property type="entry name" value="CAMP-DEPENDENT PROTEIN KINASE REGULATORY CHAIN"/>
    <property type="match status" value="1"/>
</dbReference>
<protein>
    <recommendedName>
        <fullName evidence="7">cAMP-dependent protein kinase type II regulatory subunit</fullName>
    </recommendedName>
</protein>
<dbReference type="InterPro" id="IPR018488">
    <property type="entry name" value="cNMP-bd_CS"/>
</dbReference>
<dbReference type="PIRSF" id="PIRSF000548">
    <property type="entry name" value="PK_regulatory"/>
    <property type="match status" value="1"/>
</dbReference>
<keyword evidence="2" id="KW-0597">Phosphoprotein</keyword>
<dbReference type="CTD" id="36041"/>
<dbReference type="PANTHER" id="PTHR11635:SF152">
    <property type="entry name" value="CAMP-DEPENDENT PROTEIN KINASE TYPE I REGULATORY SUBUNIT-RELATED"/>
    <property type="match status" value="1"/>
</dbReference>
<evidence type="ECO:0000256" key="5">
    <source>
        <dbReference type="ARBA" id="ARBA00022741"/>
    </source>
</evidence>
<evidence type="ECO:0000256" key="4">
    <source>
        <dbReference type="ARBA" id="ARBA00022737"/>
    </source>
</evidence>
<evidence type="ECO:0000256" key="3">
    <source>
        <dbReference type="ARBA" id="ARBA00022566"/>
    </source>
</evidence>
<feature type="binding site" evidence="8">
    <location>
        <position position="316"/>
    </location>
    <ligand>
        <name>3',5'-cyclic AMP</name>
        <dbReference type="ChEBI" id="CHEBI:58165"/>
        <label>2</label>
    </ligand>
</feature>
<sequence length="381" mass="43441">MNRQAGNKINVPEDFRSILLEFTVNFLLEQPTDVIEFAIQHFNQLKIKRDQSTALKPTSQDESASTDDEDDLPPKKFNSRRKSVFAEAYDPEDDDDDGAAPQIYPKSDEQRQRLAENVRNILLFRSLDQEQMNEVLDAMFEKTVKKDDVVIKQGDDGDNFYVIESGTYQAFVKGEGNQDKLIHTYNNSGSFGELALLYNMPRAATIVAASEGSLWAMDRQTFRRIVLKSAFKKRKMYEALIDCVPMLKTLQPYERMNLADALIPKSYNDGECIIRQYDAADGMYFVEDGKAQISMLGENNKEVPIKTIEKGDYFGELALVTHRPRAASAYAIGHVKVAFLDVEAFERLLGPCMELMKRNIDDYETQIEKIFGAKINMDDVR</sequence>
<dbReference type="GO" id="GO:0034236">
    <property type="term" value="F:protein kinase A catalytic subunit binding"/>
    <property type="evidence" value="ECO:0007669"/>
    <property type="project" value="TreeGrafter"/>
</dbReference>
<keyword evidence="6 8" id="KW-0114">cAMP</keyword>
<keyword evidence="12" id="KW-1185">Reference proteome</keyword>
<evidence type="ECO:0000256" key="7">
    <source>
        <dbReference type="ARBA" id="ARBA00067959"/>
    </source>
</evidence>
<dbReference type="PROSITE" id="PS00888">
    <property type="entry name" value="CNMP_BINDING_1"/>
    <property type="match status" value="1"/>
</dbReference>
<evidence type="ECO:0000256" key="1">
    <source>
        <dbReference type="ARBA" id="ARBA00005753"/>
    </source>
</evidence>
<evidence type="ECO:0000256" key="6">
    <source>
        <dbReference type="ARBA" id="ARBA00023149"/>
    </source>
</evidence>
<name>A0A8I6RQ87_CIMLE</name>
<feature type="binding site" evidence="8">
    <location>
        <position position="202"/>
    </location>
    <ligand>
        <name>3',5'-cyclic AMP</name>
        <dbReference type="ChEBI" id="CHEBI:58165"/>
        <label>1</label>
    </ligand>
</feature>
<dbReference type="SUPFAM" id="SSF51206">
    <property type="entry name" value="cAMP-binding domain-like"/>
    <property type="match status" value="2"/>
</dbReference>
<dbReference type="InterPro" id="IPR050503">
    <property type="entry name" value="cAMP-dep_PK_reg_su-like"/>
</dbReference>
<dbReference type="PROSITE" id="PS50042">
    <property type="entry name" value="CNMP_BINDING_3"/>
    <property type="match status" value="2"/>
</dbReference>
<dbReference type="SMART" id="SM00100">
    <property type="entry name" value="cNMP"/>
    <property type="match status" value="2"/>
</dbReference>
<dbReference type="OrthoDB" id="417078at2759"/>
<dbReference type="Gene3D" id="2.60.120.10">
    <property type="entry name" value="Jelly Rolls"/>
    <property type="match status" value="2"/>
</dbReference>
<dbReference type="RefSeq" id="XP_014250546.1">
    <property type="nucleotide sequence ID" value="XM_014395060.2"/>
</dbReference>
<dbReference type="Pfam" id="PF00027">
    <property type="entry name" value="cNMP_binding"/>
    <property type="match status" value="2"/>
</dbReference>
<dbReference type="PRINTS" id="PR00103">
    <property type="entry name" value="CAMPKINASE"/>
</dbReference>
<dbReference type="EnsemblMetazoa" id="XM_014395060.2">
    <property type="protein sequence ID" value="XP_014250546.1"/>
    <property type="gene ID" value="LOC106667234"/>
</dbReference>
<dbReference type="GO" id="GO:0030552">
    <property type="term" value="F:cAMP binding"/>
    <property type="evidence" value="ECO:0007669"/>
    <property type="project" value="UniProtKB-KW"/>
</dbReference>
<dbReference type="AlphaFoldDB" id="A0A8I6RQ87"/>
<keyword evidence="3 8" id="KW-0116">cAMP-binding</keyword>
<accession>A0A8I6RQ87</accession>
<dbReference type="GO" id="GO:0005829">
    <property type="term" value="C:cytosol"/>
    <property type="evidence" value="ECO:0007669"/>
    <property type="project" value="TreeGrafter"/>
</dbReference>
<keyword evidence="4" id="KW-0677">Repeat</keyword>
<dbReference type="FunFam" id="2.60.120.10:FF:000017">
    <property type="entry name" value="cAMP-dependent protein kinase type II regulatory subunit"/>
    <property type="match status" value="1"/>
</dbReference>
<evidence type="ECO:0000256" key="2">
    <source>
        <dbReference type="ARBA" id="ARBA00022553"/>
    </source>
</evidence>
<keyword evidence="5 8" id="KW-0547">Nucleotide-binding</keyword>
<evidence type="ECO:0000256" key="9">
    <source>
        <dbReference type="SAM" id="MobiDB-lite"/>
    </source>
</evidence>
<evidence type="ECO:0000256" key="8">
    <source>
        <dbReference type="PIRSR" id="PIRSR000548-1"/>
    </source>
</evidence>
<evidence type="ECO:0000259" key="10">
    <source>
        <dbReference type="PROSITE" id="PS50042"/>
    </source>
</evidence>
<dbReference type="Gene3D" id="1.20.890.10">
    <property type="entry name" value="cAMP-dependent protein kinase regulatory subunit, dimerization-anchoring domain"/>
    <property type="match status" value="1"/>
</dbReference>
<evidence type="ECO:0000313" key="12">
    <source>
        <dbReference type="Proteomes" id="UP000494040"/>
    </source>
</evidence>
<feature type="region of interest" description="Disordered" evidence="9">
    <location>
        <begin position="52"/>
        <end position="111"/>
    </location>
</feature>
<dbReference type="GO" id="GO:0004862">
    <property type="term" value="F:cAMP-dependent protein kinase inhibitor activity"/>
    <property type="evidence" value="ECO:0007669"/>
    <property type="project" value="TreeGrafter"/>
</dbReference>
<dbReference type="GeneID" id="106667234"/>
<dbReference type="PROSITE" id="PS00889">
    <property type="entry name" value="CNMP_BINDING_2"/>
    <property type="match status" value="2"/>
</dbReference>
<dbReference type="GO" id="GO:0005952">
    <property type="term" value="C:cAMP-dependent protein kinase complex"/>
    <property type="evidence" value="ECO:0007669"/>
    <property type="project" value="InterPro"/>
</dbReference>
<dbReference type="KEGG" id="clec:106667234"/>
<dbReference type="SUPFAM" id="SSF47391">
    <property type="entry name" value="Dimerization-anchoring domain of cAMP-dependent PK regulatory subunit"/>
    <property type="match status" value="1"/>
</dbReference>
<dbReference type="InterPro" id="IPR014710">
    <property type="entry name" value="RmlC-like_jellyroll"/>
</dbReference>
<feature type="domain" description="Cyclic nucleotide-binding" evidence="10">
    <location>
        <begin position="246"/>
        <end position="366"/>
    </location>
</feature>
<feature type="binding site" evidence="8">
    <location>
        <position position="193"/>
    </location>
    <ligand>
        <name>3',5'-cyclic AMP</name>
        <dbReference type="ChEBI" id="CHEBI:58165"/>
        <label>1</label>
    </ligand>
</feature>
<dbReference type="FunFam" id="2.60.120.10:FF:000108">
    <property type="entry name" value="cAMP-dependent protein kinase type II regulatory subunit"/>
    <property type="match status" value="1"/>
</dbReference>
<dbReference type="CDD" id="cd00038">
    <property type="entry name" value="CAP_ED"/>
    <property type="match status" value="2"/>
</dbReference>
<dbReference type="Proteomes" id="UP000494040">
    <property type="component" value="Unassembled WGS sequence"/>
</dbReference>
<comment type="similarity">
    <text evidence="1">Belongs to the cAMP-dependent kinase regulatory chain family.</text>
</comment>
<dbReference type="InterPro" id="IPR012198">
    <property type="entry name" value="cAMP_dep_PK_reg_su"/>
</dbReference>
<dbReference type="OMA" id="WSPPHHP"/>
<feature type="domain" description="Cyclic nucleotide-binding" evidence="10">
    <location>
        <begin position="123"/>
        <end position="243"/>
    </location>
</feature>